<dbReference type="Proteomes" id="UP000509510">
    <property type="component" value="Chromosome VI"/>
</dbReference>
<dbReference type="RefSeq" id="XP_035349959.1">
    <property type="nucleotide sequence ID" value="XM_035494066.1"/>
</dbReference>
<accession>A0A7H8RE42</accession>
<dbReference type="PANTHER" id="PTHR38117:SF1">
    <property type="entry name" value="DUF3074 DOMAIN-CONTAINING PROTEIN"/>
    <property type="match status" value="1"/>
</dbReference>
<evidence type="ECO:0000313" key="3">
    <source>
        <dbReference type="EMBL" id="QKX63785.1"/>
    </source>
</evidence>
<dbReference type="GeneID" id="55998435"/>
<feature type="compositionally biased region" description="Polar residues" evidence="1">
    <location>
        <begin position="282"/>
        <end position="292"/>
    </location>
</feature>
<dbReference type="EMBL" id="CP055903">
    <property type="protein sequence ID" value="QKX63785.1"/>
    <property type="molecule type" value="Genomic_DNA"/>
</dbReference>
<dbReference type="InterPro" id="IPR055481">
    <property type="entry name" value="DUF7053"/>
</dbReference>
<gene>
    <name evidence="3" type="ORF">TRUGW13939_10956</name>
</gene>
<dbReference type="PANTHER" id="PTHR38117">
    <property type="entry name" value="NACHT AND WD40 DOMAIN PROTEIN"/>
    <property type="match status" value="1"/>
</dbReference>
<sequence length="383" mass="42820">MSKHVTLTHITPLPQYATRDAVVTLLHDHSTMITANPLVTHHGRCTPPPNALPDELDSAWYEITDKVEYIPGTSFSGSVTYTACMHDIPLGLQTHVHAPFGMEIRNKWQVLGWVPGEKREPIEIGAEQHGVPKEGLYLREDCELKCNFMLLSIVKRNIKKSHAVLVERLVERMSHLMPLDQLEHQHPQQYSSLTTHRHTDSDMERSVTTTLSSRPSMSSIGSSRPMTRNTPDLEIPETHSDDSHSTGYLTDEQLRAATPTQYNEYLHRLAFDCQANGYSVSISGGTQRNTRSSPDHQHPALRGRSESPSNKWLPEPSLYKRYISESSRNRAGSPASLSSTRYASPSRSAPCTTTSLTSSRMPSRQGTPEPGFPPPNYPYFGAL</sequence>
<feature type="compositionally biased region" description="Polar residues" evidence="1">
    <location>
        <begin position="324"/>
        <end position="366"/>
    </location>
</feature>
<evidence type="ECO:0000256" key="1">
    <source>
        <dbReference type="SAM" id="MobiDB-lite"/>
    </source>
</evidence>
<feature type="compositionally biased region" description="Low complexity" evidence="1">
    <location>
        <begin position="212"/>
        <end position="226"/>
    </location>
</feature>
<organism evidence="3 4">
    <name type="scientific">Talaromyces rugulosus</name>
    <name type="common">Penicillium rugulosum</name>
    <dbReference type="NCBI Taxonomy" id="121627"/>
    <lineage>
        <taxon>Eukaryota</taxon>
        <taxon>Fungi</taxon>
        <taxon>Dikarya</taxon>
        <taxon>Ascomycota</taxon>
        <taxon>Pezizomycotina</taxon>
        <taxon>Eurotiomycetes</taxon>
        <taxon>Eurotiomycetidae</taxon>
        <taxon>Eurotiales</taxon>
        <taxon>Trichocomaceae</taxon>
        <taxon>Talaromyces</taxon>
        <taxon>Talaromyces sect. Islandici</taxon>
    </lineage>
</organism>
<name>A0A7H8RE42_TALRU</name>
<evidence type="ECO:0000259" key="2">
    <source>
        <dbReference type="Pfam" id="PF23155"/>
    </source>
</evidence>
<feature type="region of interest" description="Disordered" evidence="1">
    <location>
        <begin position="282"/>
        <end position="383"/>
    </location>
</feature>
<feature type="region of interest" description="Disordered" evidence="1">
    <location>
        <begin position="186"/>
        <end position="249"/>
    </location>
</feature>
<proteinExistence type="predicted"/>
<dbReference type="AlphaFoldDB" id="A0A7H8RE42"/>
<dbReference type="KEGG" id="trg:TRUGW13939_10956"/>
<protein>
    <recommendedName>
        <fullName evidence="2">DUF7053 domain-containing protein</fullName>
    </recommendedName>
</protein>
<reference evidence="4" key="1">
    <citation type="submission" date="2020-06" db="EMBL/GenBank/DDBJ databases">
        <title>A chromosome-scale genome assembly of Talaromyces rugulosus W13939.</title>
        <authorList>
            <person name="Wang B."/>
            <person name="Guo L."/>
            <person name="Ye K."/>
            <person name="Wang L."/>
        </authorList>
    </citation>
    <scope>NUCLEOTIDE SEQUENCE [LARGE SCALE GENOMIC DNA]</scope>
    <source>
        <strain evidence="4">W13939</strain>
    </source>
</reference>
<keyword evidence="4" id="KW-1185">Reference proteome</keyword>
<dbReference type="Pfam" id="PF23155">
    <property type="entry name" value="DUF7053"/>
    <property type="match status" value="1"/>
</dbReference>
<evidence type="ECO:0000313" key="4">
    <source>
        <dbReference type="Proteomes" id="UP000509510"/>
    </source>
</evidence>
<dbReference type="OrthoDB" id="5078320at2759"/>
<feature type="domain" description="DUF7053" evidence="2">
    <location>
        <begin position="3"/>
        <end position="173"/>
    </location>
</feature>